<evidence type="ECO:0000256" key="6">
    <source>
        <dbReference type="ARBA" id="ARBA00024195"/>
    </source>
</evidence>
<dbReference type="FunFam" id="2.40.10.10:FF:000054">
    <property type="entry name" value="Complement C1r subcomponent"/>
    <property type="match status" value="1"/>
</dbReference>
<dbReference type="OMA" id="FKINTIC"/>
<evidence type="ECO:0000313" key="7">
    <source>
        <dbReference type="EMBL" id="ENN81037.1"/>
    </source>
</evidence>
<sequence>MWANARTSVPILRKLELPTPSPDNCEEMLQKTYLGVKYQLHESFMCAGGEAGKDACRGDGGSPLVCATAPNETALYQAGIVAFGVGCGKEGIPGVYADATHFYQWIVDTLQKLNITL</sequence>
<dbReference type="GO" id="GO:0006508">
    <property type="term" value="P:proteolysis"/>
    <property type="evidence" value="ECO:0007669"/>
    <property type="project" value="InterPro"/>
</dbReference>
<keyword evidence="2" id="KW-0964">Secreted</keyword>
<gene>
    <name evidence="7" type="ORF">YQE_02556</name>
</gene>
<dbReference type="InterPro" id="IPR009003">
    <property type="entry name" value="Peptidase_S1_PA"/>
</dbReference>
<comment type="similarity">
    <text evidence="6">Belongs to the peptidase S1 family. CLIP subfamily.</text>
</comment>
<evidence type="ECO:0000256" key="3">
    <source>
        <dbReference type="ARBA" id="ARBA00022729"/>
    </source>
</evidence>
<dbReference type="PROSITE" id="PS50240">
    <property type="entry name" value="TRYPSIN_DOM"/>
    <property type="match status" value="1"/>
</dbReference>
<evidence type="ECO:0000256" key="2">
    <source>
        <dbReference type="ARBA" id="ARBA00022525"/>
    </source>
</evidence>
<dbReference type="AlphaFoldDB" id="N6UQM1"/>
<keyword evidence="3" id="KW-0732">Signal</keyword>
<dbReference type="InterPro" id="IPR043504">
    <property type="entry name" value="Peptidase_S1_PA_chymotrypsin"/>
</dbReference>
<dbReference type="GO" id="GO:0004252">
    <property type="term" value="F:serine-type endopeptidase activity"/>
    <property type="evidence" value="ECO:0007669"/>
    <property type="project" value="InterPro"/>
</dbReference>
<dbReference type="SUPFAM" id="SSF50494">
    <property type="entry name" value="Trypsin-like serine proteases"/>
    <property type="match status" value="1"/>
</dbReference>
<dbReference type="PANTHER" id="PTHR24256">
    <property type="entry name" value="TRYPTASE-RELATED"/>
    <property type="match status" value="1"/>
</dbReference>
<protein>
    <submittedName>
        <fullName evidence="7">Uncharacterized protein</fullName>
    </submittedName>
</protein>
<accession>N6UQM1</accession>
<proteinExistence type="inferred from homology"/>
<organism evidence="7">
    <name type="scientific">Dendroctonus ponderosae</name>
    <name type="common">Mountain pine beetle</name>
    <dbReference type="NCBI Taxonomy" id="77166"/>
    <lineage>
        <taxon>Eukaryota</taxon>
        <taxon>Metazoa</taxon>
        <taxon>Ecdysozoa</taxon>
        <taxon>Arthropoda</taxon>
        <taxon>Hexapoda</taxon>
        <taxon>Insecta</taxon>
        <taxon>Pterygota</taxon>
        <taxon>Neoptera</taxon>
        <taxon>Endopterygota</taxon>
        <taxon>Coleoptera</taxon>
        <taxon>Polyphaga</taxon>
        <taxon>Cucujiformia</taxon>
        <taxon>Curculionidae</taxon>
        <taxon>Scolytinae</taxon>
        <taxon>Dendroctonus</taxon>
    </lineage>
</organism>
<dbReference type="Pfam" id="PF00089">
    <property type="entry name" value="Trypsin"/>
    <property type="match status" value="1"/>
</dbReference>
<dbReference type="GO" id="GO:0005576">
    <property type="term" value="C:extracellular region"/>
    <property type="evidence" value="ECO:0007669"/>
    <property type="project" value="UniProtKB-SubCell"/>
</dbReference>
<dbReference type="InterPro" id="IPR051487">
    <property type="entry name" value="Ser/Thr_Proteases_Immune/Dev"/>
</dbReference>
<dbReference type="OrthoDB" id="6261922at2759"/>
<name>N6UQM1_DENPD</name>
<reference evidence="7" key="1">
    <citation type="journal article" date="2013" name="Genome Biol.">
        <title>Draft genome of the mountain pine beetle, Dendroctonus ponderosae Hopkins, a major forest pest.</title>
        <authorList>
            <person name="Keeling C.I."/>
            <person name="Yuen M.M."/>
            <person name="Liao N.Y."/>
            <person name="Docking T.R."/>
            <person name="Chan S.K."/>
            <person name="Taylor G.A."/>
            <person name="Palmquist D.L."/>
            <person name="Jackman S.D."/>
            <person name="Nguyen A."/>
            <person name="Li M."/>
            <person name="Henderson H."/>
            <person name="Janes J.K."/>
            <person name="Zhao Y."/>
            <person name="Pandoh P."/>
            <person name="Moore R."/>
            <person name="Sperling F.A."/>
            <person name="Huber D.P."/>
            <person name="Birol I."/>
            <person name="Jones S.J."/>
            <person name="Bohlmann J."/>
        </authorList>
    </citation>
    <scope>NUCLEOTIDE SEQUENCE</scope>
</reference>
<evidence type="ECO:0000256" key="5">
    <source>
        <dbReference type="ARBA" id="ARBA00023180"/>
    </source>
</evidence>
<dbReference type="HOGENOM" id="CLU_006842_13_2_1"/>
<evidence type="ECO:0000256" key="1">
    <source>
        <dbReference type="ARBA" id="ARBA00004613"/>
    </source>
</evidence>
<dbReference type="InterPro" id="IPR001254">
    <property type="entry name" value="Trypsin_dom"/>
</dbReference>
<comment type="subcellular location">
    <subcellularLocation>
        <location evidence="1">Secreted</location>
    </subcellularLocation>
</comment>
<dbReference type="EMBL" id="KB740211">
    <property type="protein sequence ID" value="ENN81037.1"/>
    <property type="molecule type" value="Genomic_DNA"/>
</dbReference>
<evidence type="ECO:0000256" key="4">
    <source>
        <dbReference type="ARBA" id="ARBA00023157"/>
    </source>
</evidence>
<feature type="non-terminal residue" evidence="7">
    <location>
        <position position="1"/>
    </location>
</feature>
<keyword evidence="4" id="KW-1015">Disulfide bond</keyword>
<keyword evidence="5" id="KW-0325">Glycoprotein</keyword>
<dbReference type="Gene3D" id="2.40.10.10">
    <property type="entry name" value="Trypsin-like serine proteases"/>
    <property type="match status" value="1"/>
</dbReference>